<dbReference type="InterPro" id="IPR010998">
    <property type="entry name" value="Integrase_recombinase_N"/>
</dbReference>
<dbReference type="InterPro" id="IPR011931">
    <property type="entry name" value="Recomb_XerC"/>
</dbReference>
<evidence type="ECO:0000256" key="11">
    <source>
        <dbReference type="NCBIfam" id="TIGR02224"/>
    </source>
</evidence>
<comment type="subcellular location">
    <subcellularLocation>
        <location evidence="1 10">Cytoplasm</location>
    </subcellularLocation>
</comment>
<dbReference type="Pfam" id="PF00589">
    <property type="entry name" value="Phage_integrase"/>
    <property type="match status" value="1"/>
</dbReference>
<dbReference type="GO" id="GO:0006313">
    <property type="term" value="P:DNA transposition"/>
    <property type="evidence" value="ECO:0007669"/>
    <property type="project" value="UniProtKB-UniRule"/>
</dbReference>
<evidence type="ECO:0000256" key="1">
    <source>
        <dbReference type="ARBA" id="ARBA00004496"/>
    </source>
</evidence>
<dbReference type="InterPro" id="IPR002104">
    <property type="entry name" value="Integrase_catalytic"/>
</dbReference>
<reference evidence="14 15" key="1">
    <citation type="submission" date="2019-05" db="EMBL/GenBank/DDBJ databases">
        <authorList>
            <person name="Narsing Rao M.P."/>
            <person name="Li W.J."/>
        </authorList>
    </citation>
    <scope>NUCLEOTIDE SEQUENCE [LARGE SCALE GENOMIC DNA]</scope>
    <source>
        <strain evidence="14 15">SYSU_K30003</strain>
    </source>
</reference>
<name>A0A5R9G6J8_9BACL</name>
<keyword evidence="3 10" id="KW-0963">Cytoplasm</keyword>
<dbReference type="PROSITE" id="PS51898">
    <property type="entry name" value="TYR_RECOMBINASE"/>
    <property type="match status" value="1"/>
</dbReference>
<dbReference type="InterPro" id="IPR050090">
    <property type="entry name" value="Tyrosine_recombinase_XerCD"/>
</dbReference>
<dbReference type="GO" id="GO:0003677">
    <property type="term" value="F:DNA binding"/>
    <property type="evidence" value="ECO:0007669"/>
    <property type="project" value="UniProtKB-UniRule"/>
</dbReference>
<evidence type="ECO:0000256" key="2">
    <source>
        <dbReference type="ARBA" id="ARBA00006657"/>
    </source>
</evidence>
<dbReference type="PROSITE" id="PS51900">
    <property type="entry name" value="CB"/>
    <property type="match status" value="1"/>
</dbReference>
<evidence type="ECO:0000256" key="8">
    <source>
        <dbReference type="ARBA" id="ARBA00023172"/>
    </source>
</evidence>
<dbReference type="HAMAP" id="MF_01808">
    <property type="entry name" value="Recomb_XerC_XerD"/>
    <property type="match status" value="1"/>
</dbReference>
<evidence type="ECO:0000256" key="10">
    <source>
        <dbReference type="HAMAP-Rule" id="MF_01808"/>
    </source>
</evidence>
<evidence type="ECO:0000256" key="7">
    <source>
        <dbReference type="ARBA" id="ARBA00023125"/>
    </source>
</evidence>
<dbReference type="EMBL" id="VCIW01000018">
    <property type="protein sequence ID" value="TLS49966.1"/>
    <property type="molecule type" value="Genomic_DNA"/>
</dbReference>
<keyword evidence="9 10" id="KW-0131">Cell cycle</keyword>
<dbReference type="GO" id="GO:0007059">
    <property type="term" value="P:chromosome segregation"/>
    <property type="evidence" value="ECO:0007669"/>
    <property type="project" value="UniProtKB-UniRule"/>
</dbReference>
<evidence type="ECO:0000259" key="12">
    <source>
        <dbReference type="PROSITE" id="PS51898"/>
    </source>
</evidence>
<keyword evidence="6 10" id="KW-0229">DNA integration</keyword>
<dbReference type="NCBIfam" id="TIGR02224">
    <property type="entry name" value="recomb_XerC"/>
    <property type="match status" value="1"/>
</dbReference>
<dbReference type="CDD" id="cd00798">
    <property type="entry name" value="INT_XerDC_C"/>
    <property type="match status" value="1"/>
</dbReference>
<dbReference type="InterPro" id="IPR004107">
    <property type="entry name" value="Integrase_SAM-like_N"/>
</dbReference>
<dbReference type="PANTHER" id="PTHR30349:SF77">
    <property type="entry name" value="TYROSINE RECOMBINASE XERC"/>
    <property type="match status" value="1"/>
</dbReference>
<comment type="subunit">
    <text evidence="10">Forms a cyclic heterotetrameric complex composed of two molecules of XerC and two molecules of XerD.</text>
</comment>
<keyword evidence="5 10" id="KW-0159">Chromosome partition</keyword>
<comment type="caution">
    <text evidence="14">The sequence shown here is derived from an EMBL/GenBank/DDBJ whole genome shotgun (WGS) entry which is preliminary data.</text>
</comment>
<feature type="active site" evidence="10">
    <location>
        <position position="250"/>
    </location>
</feature>
<dbReference type="AlphaFoldDB" id="A0A5R9G6J8"/>
<feature type="active site" description="O-(3'-phospho-DNA)-tyrosine intermediate" evidence="10">
    <location>
        <position position="282"/>
    </location>
</feature>
<feature type="domain" description="Tyr recombinase" evidence="12">
    <location>
        <begin position="108"/>
        <end position="295"/>
    </location>
</feature>
<evidence type="ECO:0000259" key="13">
    <source>
        <dbReference type="PROSITE" id="PS51900"/>
    </source>
</evidence>
<evidence type="ECO:0000256" key="3">
    <source>
        <dbReference type="ARBA" id="ARBA00022490"/>
    </source>
</evidence>
<dbReference type="GO" id="GO:0051301">
    <property type="term" value="P:cell division"/>
    <property type="evidence" value="ECO:0007669"/>
    <property type="project" value="UniProtKB-UniRule"/>
</dbReference>
<dbReference type="Gene3D" id="1.10.443.10">
    <property type="entry name" value="Intergrase catalytic core"/>
    <property type="match status" value="1"/>
</dbReference>
<evidence type="ECO:0000313" key="14">
    <source>
        <dbReference type="EMBL" id="TLS49966.1"/>
    </source>
</evidence>
<feature type="active site" evidence="10">
    <location>
        <position position="172"/>
    </location>
</feature>
<dbReference type="Proteomes" id="UP000309676">
    <property type="component" value="Unassembled WGS sequence"/>
</dbReference>
<proteinExistence type="inferred from homology"/>
<dbReference type="PANTHER" id="PTHR30349">
    <property type="entry name" value="PHAGE INTEGRASE-RELATED"/>
    <property type="match status" value="1"/>
</dbReference>
<dbReference type="InterPro" id="IPR044068">
    <property type="entry name" value="CB"/>
</dbReference>
<feature type="active site" evidence="10">
    <location>
        <position position="148"/>
    </location>
</feature>
<dbReference type="GO" id="GO:0005737">
    <property type="term" value="C:cytoplasm"/>
    <property type="evidence" value="ECO:0007669"/>
    <property type="project" value="UniProtKB-SubCell"/>
</dbReference>
<dbReference type="InterPro" id="IPR011010">
    <property type="entry name" value="DNA_brk_join_enz"/>
</dbReference>
<organism evidence="14 15">
    <name type="scientific">Paenibacillus antri</name>
    <dbReference type="NCBI Taxonomy" id="2582848"/>
    <lineage>
        <taxon>Bacteria</taxon>
        <taxon>Bacillati</taxon>
        <taxon>Bacillota</taxon>
        <taxon>Bacilli</taxon>
        <taxon>Bacillales</taxon>
        <taxon>Paenibacillaceae</taxon>
        <taxon>Paenibacillus</taxon>
    </lineage>
</organism>
<accession>A0A5R9G6J8</accession>
<keyword evidence="4 10" id="KW-0132">Cell division</keyword>
<dbReference type="OrthoDB" id="9801717at2"/>
<dbReference type="Gene3D" id="1.10.150.130">
    <property type="match status" value="1"/>
</dbReference>
<protein>
    <recommendedName>
        <fullName evidence="10 11">Tyrosine recombinase XerC</fullName>
    </recommendedName>
</protein>
<dbReference type="Pfam" id="PF02899">
    <property type="entry name" value="Phage_int_SAM_1"/>
    <property type="match status" value="1"/>
</dbReference>
<feature type="active site" evidence="10">
    <location>
        <position position="247"/>
    </location>
</feature>
<dbReference type="InterPro" id="IPR013762">
    <property type="entry name" value="Integrase-like_cat_sf"/>
</dbReference>
<gene>
    <name evidence="10 14" type="primary">xerC</name>
    <name evidence="14" type="ORF">FE782_22915</name>
</gene>
<dbReference type="SUPFAM" id="SSF56349">
    <property type="entry name" value="DNA breaking-rejoining enzymes"/>
    <property type="match status" value="1"/>
</dbReference>
<evidence type="ECO:0000256" key="9">
    <source>
        <dbReference type="ARBA" id="ARBA00023306"/>
    </source>
</evidence>
<keyword evidence="7 10" id="KW-0238">DNA-binding</keyword>
<dbReference type="GO" id="GO:0009037">
    <property type="term" value="F:tyrosine-based site-specific recombinase activity"/>
    <property type="evidence" value="ECO:0007669"/>
    <property type="project" value="UniProtKB-UniRule"/>
</dbReference>
<comment type="function">
    <text evidence="10">Site-specific tyrosine recombinase, which acts by catalyzing the cutting and rejoining of the recombining DNA molecules. The XerC-XerD complex is essential to convert dimers of the bacterial chromosome into monomers to permit their segregation at cell division. It also contributes to the segregational stability of plasmids.</text>
</comment>
<keyword evidence="15" id="KW-1185">Reference proteome</keyword>
<sequence>MNSDEWVTRFLLAQEMEHNASPYTIRHYASDLSQFLEFLRTQSGDDLSAVTYVTVRTFLAGLHEKQLAKRSVARKLSALRSFFRFLMQEGRIESNPMGAIRSPKLDKPLPKFLYPDQTLRLLTSPDEATPLGARDRAMFELLYSSGLRVGELVGLDMDAVRLDLGMALVLGKGGKERWVPVGEHASDALRVYVERGRSALLEKSASGAGERALFLNRDGTRLSDRSVRRILDKYVARLADVNDISPHTLRHTFATHLLEAGADLRSVQELLGHAHLSTTQVYTHVTKDHLQSIYNRAHPRA</sequence>
<feature type="domain" description="Core-binding (CB)" evidence="13">
    <location>
        <begin position="1"/>
        <end position="87"/>
    </location>
</feature>
<evidence type="ECO:0000313" key="15">
    <source>
        <dbReference type="Proteomes" id="UP000309676"/>
    </source>
</evidence>
<keyword evidence="8 10" id="KW-0233">DNA recombination</keyword>
<dbReference type="NCBIfam" id="NF001399">
    <property type="entry name" value="PRK00283.1"/>
    <property type="match status" value="1"/>
</dbReference>
<feature type="active site" evidence="10">
    <location>
        <position position="273"/>
    </location>
</feature>
<evidence type="ECO:0000256" key="6">
    <source>
        <dbReference type="ARBA" id="ARBA00022908"/>
    </source>
</evidence>
<dbReference type="InterPro" id="IPR023009">
    <property type="entry name" value="Tyrosine_recombinase_XerC/XerD"/>
</dbReference>
<comment type="similarity">
    <text evidence="2 10">Belongs to the 'phage' integrase family. XerC subfamily.</text>
</comment>
<evidence type="ECO:0000256" key="5">
    <source>
        <dbReference type="ARBA" id="ARBA00022829"/>
    </source>
</evidence>
<evidence type="ECO:0000256" key="4">
    <source>
        <dbReference type="ARBA" id="ARBA00022618"/>
    </source>
</evidence>